<dbReference type="GO" id="GO:0006086">
    <property type="term" value="P:pyruvate decarboxylation to acetyl-CoA"/>
    <property type="evidence" value="ECO:0007669"/>
    <property type="project" value="TreeGrafter"/>
</dbReference>
<dbReference type="EMBL" id="BARW01017089">
    <property type="protein sequence ID" value="GAI98711.1"/>
    <property type="molecule type" value="Genomic_DNA"/>
</dbReference>
<comment type="caution">
    <text evidence="5">The sequence shown here is derived from an EMBL/GenBank/DDBJ whole genome shotgun (WGS) entry which is preliminary data.</text>
</comment>
<comment type="cofactor">
    <cofactor evidence="1">
        <name>thiamine diphosphate</name>
        <dbReference type="ChEBI" id="CHEBI:58937"/>
    </cofactor>
</comment>
<dbReference type="PANTHER" id="PTHR11516">
    <property type="entry name" value="PYRUVATE DEHYDROGENASE E1 COMPONENT, ALPHA SUBUNIT BACTERIAL AND ORGANELLAR"/>
    <property type="match status" value="1"/>
</dbReference>
<dbReference type="PANTHER" id="PTHR11516:SF60">
    <property type="entry name" value="PYRUVATE DEHYDROGENASE E1 COMPONENT SUBUNIT ALPHA"/>
    <property type="match status" value="1"/>
</dbReference>
<dbReference type="GO" id="GO:0004739">
    <property type="term" value="F:pyruvate dehydrogenase (acetyl-transferring) activity"/>
    <property type="evidence" value="ECO:0007669"/>
    <property type="project" value="TreeGrafter"/>
</dbReference>
<dbReference type="AlphaFoldDB" id="X1U502"/>
<proteinExistence type="predicted"/>
<organism evidence="5">
    <name type="scientific">marine sediment metagenome</name>
    <dbReference type="NCBI Taxonomy" id="412755"/>
    <lineage>
        <taxon>unclassified sequences</taxon>
        <taxon>metagenomes</taxon>
        <taxon>ecological metagenomes</taxon>
    </lineage>
</organism>
<evidence type="ECO:0000256" key="1">
    <source>
        <dbReference type="ARBA" id="ARBA00001964"/>
    </source>
</evidence>
<evidence type="ECO:0000256" key="2">
    <source>
        <dbReference type="ARBA" id="ARBA00023002"/>
    </source>
</evidence>
<evidence type="ECO:0000313" key="5">
    <source>
        <dbReference type="EMBL" id="GAI98711.1"/>
    </source>
</evidence>
<reference evidence="5" key="1">
    <citation type="journal article" date="2014" name="Front. Microbiol.">
        <title>High frequency of phylogenetically diverse reductive dehalogenase-homologous genes in deep subseafloor sedimentary metagenomes.</title>
        <authorList>
            <person name="Kawai M."/>
            <person name="Futagami T."/>
            <person name="Toyoda A."/>
            <person name="Takaki Y."/>
            <person name="Nishi S."/>
            <person name="Hori S."/>
            <person name="Arai W."/>
            <person name="Tsubouchi T."/>
            <person name="Morono Y."/>
            <person name="Uchiyama I."/>
            <person name="Ito T."/>
            <person name="Fujiyama A."/>
            <person name="Inagaki F."/>
            <person name="Takami H."/>
        </authorList>
    </citation>
    <scope>NUCLEOTIDE SEQUENCE</scope>
    <source>
        <strain evidence="5">Expedition CK06-06</strain>
    </source>
</reference>
<protein>
    <recommendedName>
        <fullName evidence="4">Dehydrogenase E1 component domain-containing protein</fullName>
    </recommendedName>
</protein>
<keyword evidence="2" id="KW-0560">Oxidoreductase</keyword>
<evidence type="ECO:0000259" key="4">
    <source>
        <dbReference type="Pfam" id="PF00676"/>
    </source>
</evidence>
<keyword evidence="3" id="KW-0786">Thiamine pyrophosphate</keyword>
<feature type="domain" description="Dehydrogenase E1 component" evidence="4">
    <location>
        <begin position="21"/>
        <end position="133"/>
    </location>
</feature>
<evidence type="ECO:0000256" key="3">
    <source>
        <dbReference type="ARBA" id="ARBA00023052"/>
    </source>
</evidence>
<dbReference type="Pfam" id="PF00676">
    <property type="entry name" value="E1_dh"/>
    <property type="match status" value="1"/>
</dbReference>
<dbReference type="InterPro" id="IPR001017">
    <property type="entry name" value="DH_E1"/>
</dbReference>
<gene>
    <name evidence="5" type="ORF">S12H4_29601</name>
</gene>
<dbReference type="SUPFAM" id="SSF52518">
    <property type="entry name" value="Thiamin diphosphate-binding fold (THDP-binding)"/>
    <property type="match status" value="1"/>
</dbReference>
<sequence length="137" mass="14651">MSKNTVISSLGEKKLINMYETMVKIRTLEDKIRFLFLEGKMPGTIHQYIGMEACATGVCAAIEKHDIIASTHRPHGHAIARGLSVKEIMAELYGKTTGCCKGKGGSMHIGNVEKGMLPAIAVVGANIPIVTGIPSLC</sequence>
<dbReference type="Gene3D" id="3.40.50.970">
    <property type="match status" value="1"/>
</dbReference>
<name>X1U502_9ZZZZ</name>
<accession>X1U502</accession>
<dbReference type="InterPro" id="IPR029061">
    <property type="entry name" value="THDP-binding"/>
</dbReference>
<dbReference type="InterPro" id="IPR050642">
    <property type="entry name" value="PDH_E1_Alpha_Subunit"/>
</dbReference>